<evidence type="ECO:0000256" key="2">
    <source>
        <dbReference type="ARBA" id="ARBA00022747"/>
    </source>
</evidence>
<organism evidence="7 8">
    <name type="scientific">Caproicibacter fermentans</name>
    <dbReference type="NCBI Taxonomy" id="2576756"/>
    <lineage>
        <taxon>Bacteria</taxon>
        <taxon>Bacillati</taxon>
        <taxon>Bacillota</taxon>
        <taxon>Clostridia</taxon>
        <taxon>Eubacteriales</taxon>
        <taxon>Acutalibacteraceae</taxon>
        <taxon>Caproicibacter</taxon>
    </lineage>
</organism>
<keyword evidence="7" id="KW-0540">Nuclease</keyword>
<evidence type="ECO:0000313" key="8">
    <source>
        <dbReference type="Proteomes" id="UP000515909"/>
    </source>
</evidence>
<keyword evidence="5" id="KW-0175">Coiled coil</keyword>
<dbReference type="InterPro" id="IPR044946">
    <property type="entry name" value="Restrct_endonuc_typeI_TRD_sf"/>
</dbReference>
<evidence type="ECO:0000259" key="6">
    <source>
        <dbReference type="Pfam" id="PF01420"/>
    </source>
</evidence>
<reference evidence="7 8" key="1">
    <citation type="submission" date="2020-08" db="EMBL/GenBank/DDBJ databases">
        <title>The isolate Caproiciproducens sp. 7D4C2 produces n-caproate at mildly acidic conditions from hexoses: genome and rBOX comparison with related strains and chain-elongating bacteria.</title>
        <authorList>
            <person name="Esquivel-Elizondo S."/>
            <person name="Bagci C."/>
            <person name="Temovska M."/>
            <person name="Jeon B.S."/>
            <person name="Bessarab I."/>
            <person name="Williams R.B.H."/>
            <person name="Huson D.H."/>
            <person name="Angenent L.T."/>
        </authorList>
    </citation>
    <scope>NUCLEOTIDE SEQUENCE [LARGE SCALE GENOMIC DNA]</scope>
    <source>
        <strain evidence="7 8">7D4C2</strain>
    </source>
</reference>
<dbReference type="Gene3D" id="3.90.220.20">
    <property type="entry name" value="DNA methylase specificity domains"/>
    <property type="match status" value="2"/>
</dbReference>
<dbReference type="KEGG" id="cfem:HCR03_04045"/>
<dbReference type="Pfam" id="PF01420">
    <property type="entry name" value="Methylase_S"/>
    <property type="match status" value="2"/>
</dbReference>
<keyword evidence="2" id="KW-0680">Restriction system</keyword>
<dbReference type="AlphaFoldDB" id="A0A7G8TCW4"/>
<feature type="domain" description="Type I restriction modification DNA specificity" evidence="6">
    <location>
        <begin position="316"/>
        <end position="478"/>
    </location>
</feature>
<evidence type="ECO:0000256" key="4">
    <source>
        <dbReference type="ARBA" id="ARBA00038652"/>
    </source>
</evidence>
<keyword evidence="3" id="KW-0238">DNA-binding</keyword>
<comment type="similarity">
    <text evidence="1">Belongs to the type-I restriction system S methylase family.</text>
</comment>
<evidence type="ECO:0000256" key="3">
    <source>
        <dbReference type="ARBA" id="ARBA00023125"/>
    </source>
</evidence>
<evidence type="ECO:0000256" key="5">
    <source>
        <dbReference type="SAM" id="Coils"/>
    </source>
</evidence>
<comment type="subunit">
    <text evidence="4">The methyltransferase is composed of M and S polypeptides.</text>
</comment>
<gene>
    <name evidence="7" type="ORF">HCR03_04045</name>
</gene>
<accession>A0A7G8TCW4</accession>
<evidence type="ECO:0000256" key="1">
    <source>
        <dbReference type="ARBA" id="ARBA00010923"/>
    </source>
</evidence>
<dbReference type="Proteomes" id="UP000515909">
    <property type="component" value="Chromosome"/>
</dbReference>
<evidence type="ECO:0000313" key="7">
    <source>
        <dbReference type="EMBL" id="QNK41455.1"/>
    </source>
</evidence>
<dbReference type="EMBL" id="CP060286">
    <property type="protein sequence ID" value="QNK41455.1"/>
    <property type="molecule type" value="Genomic_DNA"/>
</dbReference>
<dbReference type="RefSeq" id="WP_187036739.1">
    <property type="nucleotide sequence ID" value="NZ_CP060286.1"/>
</dbReference>
<dbReference type="PANTHER" id="PTHR43140">
    <property type="entry name" value="TYPE-1 RESTRICTION ENZYME ECOKI SPECIFICITY PROTEIN"/>
    <property type="match status" value="1"/>
</dbReference>
<name>A0A7G8TCW4_9FIRM</name>
<proteinExistence type="inferred from homology"/>
<feature type="domain" description="Type I restriction modification DNA specificity" evidence="6">
    <location>
        <begin position="68"/>
        <end position="243"/>
    </location>
</feature>
<dbReference type="GO" id="GO:0009307">
    <property type="term" value="P:DNA restriction-modification system"/>
    <property type="evidence" value="ECO:0007669"/>
    <property type="project" value="UniProtKB-KW"/>
</dbReference>
<protein>
    <submittedName>
        <fullName evidence="7">Restriction endonuclease subunit S</fullName>
    </submittedName>
</protein>
<keyword evidence="7" id="KW-0378">Hydrolase</keyword>
<feature type="coiled-coil region" evidence="5">
    <location>
        <begin position="222"/>
        <end position="249"/>
    </location>
</feature>
<dbReference type="InterPro" id="IPR051212">
    <property type="entry name" value="Type-I_RE_S_subunit"/>
</dbReference>
<dbReference type="PANTHER" id="PTHR43140:SF1">
    <property type="entry name" value="TYPE I RESTRICTION ENZYME ECOKI SPECIFICITY SUBUNIT"/>
    <property type="match status" value="1"/>
</dbReference>
<dbReference type="SUPFAM" id="SSF116734">
    <property type="entry name" value="DNA methylase specificity domain"/>
    <property type="match status" value="2"/>
</dbReference>
<dbReference type="CDD" id="cd17246">
    <property type="entry name" value="RMtype1_S_SonII-TRD2-CR2_like"/>
    <property type="match status" value="1"/>
</dbReference>
<dbReference type="GO" id="GO:0004519">
    <property type="term" value="F:endonuclease activity"/>
    <property type="evidence" value="ECO:0007669"/>
    <property type="project" value="UniProtKB-KW"/>
</dbReference>
<dbReference type="REBASE" id="441348">
    <property type="entry name" value="S.Csp7D4C2ORF4050P"/>
</dbReference>
<dbReference type="InterPro" id="IPR000055">
    <property type="entry name" value="Restrct_endonuc_typeI_TRD"/>
</dbReference>
<dbReference type="GO" id="GO:0003677">
    <property type="term" value="F:DNA binding"/>
    <property type="evidence" value="ECO:0007669"/>
    <property type="project" value="UniProtKB-KW"/>
</dbReference>
<sequence>MKASELRKSILQVAVQGKLVPQDKNDEPASELLKRIQAEKDEHIKAGKLKRGRPLPPITGDEIPYDLPEGWVWCRLNNFCDVRDGTHDTPKYVSDGFPLITSKNLSDGQISFENVKLISNEDFEAISQRSKVDIGDILFAMIGSIGNPAVVESSKPFAIKNVALFKPYRQDSFITKYFFYFLELEQEQMKRISSGGVQSFVSLNFLRNYLIPVPPLAEQQRIASKVDELMALCDELEAAENEQDALEKHLAEDLPESILQSAVQGKLVPQDKNDEPASELLKRIQAEKTALIKAGKLKKEKPLPPITKDEIPYNLPDGWVWCRLGEVNNFIMGQSPAGNSVSTDNQGLEFHQGKGFYGEKYLQKSNQFTSSPRKIAPPNSILLAVRAPVGDVNITKRKICIGRGLCALWPLGTMNINFMFYWLQAQKQNFVLKATGTTFAAVTGEVVKNQILPLPPLAEQQRIVAKVDELMALCDELKHVDMQPMSYSKVVPFPSAIEATAQPVAMAARGDVNNLSAQAKQAIEDLFVEDE</sequence>
<keyword evidence="7" id="KW-0255">Endonuclease</keyword>